<keyword evidence="8" id="KW-1185">Reference proteome</keyword>
<reference evidence="7 8" key="1">
    <citation type="submission" date="2008-04" db="EMBL/GenBank/DDBJ databases">
        <title>Complete sequence of chromosome of Natranaerobius thermophilus JW/NM-WN-LF.</title>
        <authorList>
            <consortium name="US DOE Joint Genome Institute"/>
            <person name="Copeland A."/>
            <person name="Lucas S."/>
            <person name="Lapidus A."/>
            <person name="Glavina del Rio T."/>
            <person name="Dalin E."/>
            <person name="Tice H."/>
            <person name="Bruce D."/>
            <person name="Goodwin L."/>
            <person name="Pitluck S."/>
            <person name="Chertkov O."/>
            <person name="Brettin T."/>
            <person name="Detter J.C."/>
            <person name="Han C."/>
            <person name="Kuske C.R."/>
            <person name="Schmutz J."/>
            <person name="Larimer F."/>
            <person name="Land M."/>
            <person name="Hauser L."/>
            <person name="Kyrpides N."/>
            <person name="Lykidis A."/>
            <person name="Mesbah N.M."/>
            <person name="Wiegel J."/>
        </authorList>
    </citation>
    <scope>NUCLEOTIDE SEQUENCE [LARGE SCALE GENOMIC DNA]</scope>
    <source>
        <strain evidence="8">ATCC BAA-1301 / DSM 18059 / JW/NM-WN-LF</strain>
    </source>
</reference>
<dbReference type="GO" id="GO:0044781">
    <property type="term" value="P:bacterial-type flagellum organization"/>
    <property type="evidence" value="ECO:0007669"/>
    <property type="project" value="InterPro"/>
</dbReference>
<feature type="transmembrane region" description="Helical" evidence="6">
    <location>
        <begin position="35"/>
        <end position="57"/>
    </location>
</feature>
<keyword evidence="4 6" id="KW-1133">Transmembrane helix</keyword>
<accession>B2A361</accession>
<dbReference type="AlphaFoldDB" id="B2A361"/>
<gene>
    <name evidence="7" type="ordered locus">Nther_1408</name>
</gene>
<dbReference type="KEGG" id="nth:Nther_1408"/>
<evidence type="ECO:0000256" key="3">
    <source>
        <dbReference type="ARBA" id="ARBA00022692"/>
    </source>
</evidence>
<evidence type="ECO:0000256" key="4">
    <source>
        <dbReference type="ARBA" id="ARBA00022989"/>
    </source>
</evidence>
<sequence length="188" mass="21356">MSYQVIYKIAALLSADKLDEVDSGMESGTGEYIDYLMSLFGYLFVFLLVIGLLFVVLKLLKNYSAKLNESHHMRVLDSLPLDNEKKLILVEVGNKILLIGAGKELNLLTSVELSQEELQLIRESGKSSQSITFMDIWEKIKDKLPGNIYGDQGKTFNEDDESFEQQLQEELNKMRRSKDEGGHDDGER</sequence>
<proteinExistence type="predicted"/>
<organism evidence="7 8">
    <name type="scientific">Natranaerobius thermophilus (strain ATCC BAA-1301 / DSM 18059 / JW/NM-WN-LF)</name>
    <dbReference type="NCBI Taxonomy" id="457570"/>
    <lineage>
        <taxon>Bacteria</taxon>
        <taxon>Bacillati</taxon>
        <taxon>Bacillota</taxon>
        <taxon>Clostridia</taxon>
        <taxon>Natranaerobiales</taxon>
        <taxon>Natranaerobiaceae</taxon>
        <taxon>Natranaerobius</taxon>
    </lineage>
</organism>
<dbReference type="FunCoup" id="B2A361">
    <property type="interactions" value="73"/>
</dbReference>
<comment type="subcellular location">
    <subcellularLocation>
        <location evidence="1">Cell membrane</location>
    </subcellularLocation>
</comment>
<dbReference type="RefSeq" id="WP_012447865.1">
    <property type="nucleotide sequence ID" value="NC_010718.1"/>
</dbReference>
<evidence type="ECO:0000256" key="1">
    <source>
        <dbReference type="ARBA" id="ARBA00004236"/>
    </source>
</evidence>
<evidence type="ECO:0000313" key="8">
    <source>
        <dbReference type="Proteomes" id="UP000001683"/>
    </source>
</evidence>
<keyword evidence="2" id="KW-1003">Cell membrane</keyword>
<reference evidence="7 8" key="2">
    <citation type="journal article" date="2011" name="J. Bacteriol.">
        <title>Complete genome sequence of the anaerobic, halophilic alkalithermophile Natranaerobius thermophilus JW/NM-WN-LF.</title>
        <authorList>
            <person name="Zhao B."/>
            <person name="Mesbah N.M."/>
            <person name="Dalin E."/>
            <person name="Goodwin L."/>
            <person name="Nolan M."/>
            <person name="Pitluck S."/>
            <person name="Chertkov O."/>
            <person name="Brettin T.S."/>
            <person name="Han J."/>
            <person name="Larimer F.W."/>
            <person name="Land M.L."/>
            <person name="Hauser L."/>
            <person name="Kyrpides N."/>
            <person name="Wiegel J."/>
        </authorList>
    </citation>
    <scope>NUCLEOTIDE SEQUENCE [LARGE SCALE GENOMIC DNA]</scope>
    <source>
        <strain evidence="8">ATCC BAA-1301 / DSM 18059 / JW/NM-WN-LF</strain>
    </source>
</reference>
<dbReference type="eggNOG" id="COG3190">
    <property type="taxonomic scope" value="Bacteria"/>
</dbReference>
<dbReference type="OrthoDB" id="2376965at2"/>
<dbReference type="Pfam" id="PF04347">
    <property type="entry name" value="FliO"/>
    <property type="match status" value="1"/>
</dbReference>
<dbReference type="HOGENOM" id="CLU_1439659_0_0_9"/>
<dbReference type="EMBL" id="CP001034">
    <property type="protein sequence ID" value="ACB84991.1"/>
    <property type="molecule type" value="Genomic_DNA"/>
</dbReference>
<dbReference type="STRING" id="457570.Nther_1408"/>
<evidence type="ECO:0000256" key="6">
    <source>
        <dbReference type="SAM" id="Phobius"/>
    </source>
</evidence>
<protein>
    <recommendedName>
        <fullName evidence="9">Flagellar protein</fullName>
    </recommendedName>
</protein>
<dbReference type="InParanoid" id="B2A361"/>
<keyword evidence="3 6" id="KW-0812">Transmembrane</keyword>
<dbReference type="InterPro" id="IPR022781">
    <property type="entry name" value="Flagellar_biosynth_FliO"/>
</dbReference>
<dbReference type="GO" id="GO:0016020">
    <property type="term" value="C:membrane"/>
    <property type="evidence" value="ECO:0007669"/>
    <property type="project" value="InterPro"/>
</dbReference>
<name>B2A361_NATTJ</name>
<evidence type="ECO:0008006" key="9">
    <source>
        <dbReference type="Google" id="ProtNLM"/>
    </source>
</evidence>
<evidence type="ECO:0000256" key="5">
    <source>
        <dbReference type="ARBA" id="ARBA00023136"/>
    </source>
</evidence>
<evidence type="ECO:0000313" key="7">
    <source>
        <dbReference type="EMBL" id="ACB84991.1"/>
    </source>
</evidence>
<keyword evidence="5 6" id="KW-0472">Membrane</keyword>
<dbReference type="Proteomes" id="UP000001683">
    <property type="component" value="Chromosome"/>
</dbReference>
<evidence type="ECO:0000256" key="2">
    <source>
        <dbReference type="ARBA" id="ARBA00022475"/>
    </source>
</evidence>